<feature type="compositionally biased region" description="Basic and acidic residues" evidence="1">
    <location>
        <begin position="14"/>
        <end position="36"/>
    </location>
</feature>
<keyword evidence="3" id="KW-1185">Reference proteome</keyword>
<dbReference type="OrthoDB" id="71302at2759"/>
<evidence type="ECO:0000313" key="2">
    <source>
        <dbReference type="EMBL" id="VDM85266.1"/>
    </source>
</evidence>
<feature type="region of interest" description="Disordered" evidence="1">
    <location>
        <begin position="1"/>
        <end position="36"/>
    </location>
</feature>
<sequence length="36" mass="4106">MDDDDLGMSAGKYARLDGGDDMNENKERYARENHSE</sequence>
<accession>A0A3P7JPB3</accession>
<feature type="non-terminal residue" evidence="2">
    <location>
        <position position="36"/>
    </location>
</feature>
<protein>
    <submittedName>
        <fullName evidence="2">Uncharacterized protein</fullName>
    </submittedName>
</protein>
<organism evidence="2 3">
    <name type="scientific">Strongylus vulgaris</name>
    <name type="common">Blood worm</name>
    <dbReference type="NCBI Taxonomy" id="40348"/>
    <lineage>
        <taxon>Eukaryota</taxon>
        <taxon>Metazoa</taxon>
        <taxon>Ecdysozoa</taxon>
        <taxon>Nematoda</taxon>
        <taxon>Chromadorea</taxon>
        <taxon>Rhabditida</taxon>
        <taxon>Rhabditina</taxon>
        <taxon>Rhabditomorpha</taxon>
        <taxon>Strongyloidea</taxon>
        <taxon>Strongylidae</taxon>
        <taxon>Strongylus</taxon>
    </lineage>
</organism>
<gene>
    <name evidence="2" type="ORF">SVUK_LOCUS20264</name>
</gene>
<dbReference type="Proteomes" id="UP000270094">
    <property type="component" value="Unassembled WGS sequence"/>
</dbReference>
<proteinExistence type="predicted"/>
<name>A0A3P7JPB3_STRVU</name>
<dbReference type="AlphaFoldDB" id="A0A3P7JPB3"/>
<dbReference type="EMBL" id="UYYB01138207">
    <property type="protein sequence ID" value="VDM85266.1"/>
    <property type="molecule type" value="Genomic_DNA"/>
</dbReference>
<evidence type="ECO:0000256" key="1">
    <source>
        <dbReference type="SAM" id="MobiDB-lite"/>
    </source>
</evidence>
<reference evidence="2 3" key="1">
    <citation type="submission" date="2018-11" db="EMBL/GenBank/DDBJ databases">
        <authorList>
            <consortium name="Pathogen Informatics"/>
        </authorList>
    </citation>
    <scope>NUCLEOTIDE SEQUENCE [LARGE SCALE GENOMIC DNA]</scope>
</reference>
<evidence type="ECO:0000313" key="3">
    <source>
        <dbReference type="Proteomes" id="UP000270094"/>
    </source>
</evidence>